<feature type="region of interest" description="Disordered" evidence="1">
    <location>
        <begin position="29"/>
        <end position="54"/>
    </location>
</feature>
<organism evidence="2 3">
    <name type="scientific">Nocardia puris</name>
    <dbReference type="NCBI Taxonomy" id="208602"/>
    <lineage>
        <taxon>Bacteria</taxon>
        <taxon>Bacillati</taxon>
        <taxon>Actinomycetota</taxon>
        <taxon>Actinomycetes</taxon>
        <taxon>Mycobacteriales</taxon>
        <taxon>Nocardiaceae</taxon>
        <taxon>Nocardia</taxon>
    </lineage>
</organism>
<evidence type="ECO:0000313" key="2">
    <source>
        <dbReference type="EMBL" id="RBO79956.1"/>
    </source>
</evidence>
<protein>
    <submittedName>
        <fullName evidence="2">Uncharacterized protein</fullName>
    </submittedName>
</protein>
<comment type="caution">
    <text evidence="2">The sequence shown here is derived from an EMBL/GenBank/DDBJ whole genome shotgun (WGS) entry which is preliminary data.</text>
</comment>
<dbReference type="EMBL" id="QNRE01000029">
    <property type="protein sequence ID" value="RBO79956.1"/>
    <property type="molecule type" value="Genomic_DNA"/>
</dbReference>
<dbReference type="AlphaFoldDB" id="A0A366CUJ6"/>
<reference evidence="2 3" key="1">
    <citation type="submission" date="2018-06" db="EMBL/GenBank/DDBJ databases">
        <title>Genomic Encyclopedia of Type Strains, Phase IV (KMG-IV): sequencing the most valuable type-strain genomes for metagenomic binning, comparative biology and taxonomic classification.</title>
        <authorList>
            <person name="Goeker M."/>
        </authorList>
    </citation>
    <scope>NUCLEOTIDE SEQUENCE [LARGE SCALE GENOMIC DNA]</scope>
    <source>
        <strain evidence="2 3">DSM 44599</strain>
    </source>
</reference>
<name>A0A366CUJ6_9NOCA</name>
<sequence length="54" mass="6205">MRIELAHRHETEGSDYYRGLDPHLLTKLTPATRSRARTWRRSVQQSAAPPDTSS</sequence>
<dbReference type="STRING" id="1210090.GCA_001613185_06638"/>
<evidence type="ECO:0000256" key="1">
    <source>
        <dbReference type="SAM" id="MobiDB-lite"/>
    </source>
</evidence>
<evidence type="ECO:0000313" key="3">
    <source>
        <dbReference type="Proteomes" id="UP000252586"/>
    </source>
</evidence>
<proteinExistence type="predicted"/>
<dbReference type="Proteomes" id="UP000252586">
    <property type="component" value="Unassembled WGS sequence"/>
</dbReference>
<feature type="compositionally biased region" description="Polar residues" evidence="1">
    <location>
        <begin position="43"/>
        <end position="54"/>
    </location>
</feature>
<accession>A0A366CUJ6</accession>
<keyword evidence="3" id="KW-1185">Reference proteome</keyword>
<dbReference type="RefSeq" id="WP_157115899.1">
    <property type="nucleotide sequence ID" value="NZ_CP107943.1"/>
</dbReference>
<gene>
    <name evidence="2" type="ORF">DFR74_12932</name>
</gene>